<accession>A0A0E9PPZ8</accession>
<dbReference type="AlphaFoldDB" id="A0A0E9PPZ8"/>
<reference evidence="1" key="1">
    <citation type="submission" date="2014-11" db="EMBL/GenBank/DDBJ databases">
        <authorList>
            <person name="Amaro Gonzalez C."/>
        </authorList>
    </citation>
    <scope>NUCLEOTIDE SEQUENCE</scope>
</reference>
<protein>
    <submittedName>
        <fullName evidence="1">Uncharacterized protein</fullName>
    </submittedName>
</protein>
<dbReference type="EMBL" id="GBXM01102240">
    <property type="protein sequence ID" value="JAH06337.1"/>
    <property type="molecule type" value="Transcribed_RNA"/>
</dbReference>
<name>A0A0E9PPZ8_ANGAN</name>
<evidence type="ECO:0000313" key="1">
    <source>
        <dbReference type="EMBL" id="JAH06337.1"/>
    </source>
</evidence>
<reference evidence="1" key="2">
    <citation type="journal article" date="2015" name="Fish Shellfish Immunol.">
        <title>Early steps in the European eel (Anguilla anguilla)-Vibrio vulnificus interaction in the gills: Role of the RtxA13 toxin.</title>
        <authorList>
            <person name="Callol A."/>
            <person name="Pajuelo D."/>
            <person name="Ebbesson L."/>
            <person name="Teles M."/>
            <person name="MacKenzie S."/>
            <person name="Amaro C."/>
        </authorList>
    </citation>
    <scope>NUCLEOTIDE SEQUENCE</scope>
</reference>
<sequence>MSLGHLYTRHPSYSVSPASSIIKNGSKYKIEQGICFKRQNVCLII</sequence>
<proteinExistence type="predicted"/>
<organism evidence="1">
    <name type="scientific">Anguilla anguilla</name>
    <name type="common">European freshwater eel</name>
    <name type="synonym">Muraena anguilla</name>
    <dbReference type="NCBI Taxonomy" id="7936"/>
    <lineage>
        <taxon>Eukaryota</taxon>
        <taxon>Metazoa</taxon>
        <taxon>Chordata</taxon>
        <taxon>Craniata</taxon>
        <taxon>Vertebrata</taxon>
        <taxon>Euteleostomi</taxon>
        <taxon>Actinopterygii</taxon>
        <taxon>Neopterygii</taxon>
        <taxon>Teleostei</taxon>
        <taxon>Anguilliformes</taxon>
        <taxon>Anguillidae</taxon>
        <taxon>Anguilla</taxon>
    </lineage>
</organism>